<feature type="transmembrane region" description="Helical" evidence="1">
    <location>
        <begin position="111"/>
        <end position="130"/>
    </location>
</feature>
<protein>
    <submittedName>
        <fullName evidence="2">Uncharacterized protein</fullName>
    </submittedName>
</protein>
<dbReference type="EMBL" id="JBHLWV010000016">
    <property type="protein sequence ID" value="MFC0314474.1"/>
    <property type="molecule type" value="Genomic_DNA"/>
</dbReference>
<keyword evidence="1" id="KW-1133">Transmembrane helix</keyword>
<keyword evidence="1" id="KW-0472">Membrane</keyword>
<feature type="transmembrane region" description="Helical" evidence="1">
    <location>
        <begin position="16"/>
        <end position="33"/>
    </location>
</feature>
<proteinExistence type="predicted"/>
<gene>
    <name evidence="2" type="ORF">ACFFJD_06375</name>
</gene>
<name>A0ABV6H7B4_9ACTN</name>
<keyword evidence="1" id="KW-0812">Transmembrane</keyword>
<organism evidence="2 3">
    <name type="scientific">Gordonia phosphorivorans</name>
    <dbReference type="NCBI Taxonomy" id="1056982"/>
    <lineage>
        <taxon>Bacteria</taxon>
        <taxon>Bacillati</taxon>
        <taxon>Actinomycetota</taxon>
        <taxon>Actinomycetes</taxon>
        <taxon>Mycobacteriales</taxon>
        <taxon>Gordoniaceae</taxon>
        <taxon>Gordonia</taxon>
    </lineage>
</organism>
<evidence type="ECO:0000313" key="2">
    <source>
        <dbReference type="EMBL" id="MFC0314474.1"/>
    </source>
</evidence>
<reference evidence="2 3" key="1">
    <citation type="submission" date="2024-09" db="EMBL/GenBank/DDBJ databases">
        <authorList>
            <person name="Sun Q."/>
            <person name="Mori K."/>
        </authorList>
    </citation>
    <scope>NUCLEOTIDE SEQUENCE [LARGE SCALE GENOMIC DNA]</scope>
    <source>
        <strain evidence="2 3">CCM 7957</strain>
    </source>
</reference>
<accession>A0ABV6H7B4</accession>
<feature type="transmembrane region" description="Helical" evidence="1">
    <location>
        <begin position="78"/>
        <end position="99"/>
    </location>
</feature>
<comment type="caution">
    <text evidence="2">The sequence shown here is derived from an EMBL/GenBank/DDBJ whole genome shotgun (WGS) entry which is preliminary data.</text>
</comment>
<evidence type="ECO:0000256" key="1">
    <source>
        <dbReference type="SAM" id="Phobius"/>
    </source>
</evidence>
<dbReference type="RefSeq" id="WP_382362291.1">
    <property type="nucleotide sequence ID" value="NZ_JBHLWV010000016.1"/>
</dbReference>
<evidence type="ECO:0000313" key="3">
    <source>
        <dbReference type="Proteomes" id="UP001589783"/>
    </source>
</evidence>
<feature type="transmembrane region" description="Helical" evidence="1">
    <location>
        <begin position="53"/>
        <end position="71"/>
    </location>
</feature>
<sequence length="142" mass="15266">MILRRGQWRALIPERWRTAVLAVIPLSMIVIGVDYCLGENTPALTEIERAAPVWAWGAGLLVSGLVVLAGYAGRWRHIAIGGLHVGGALMLTLGAGIAVETVDTTGGFRWAWLYGAVGLAAWGAAIGYWMQVEPPADDDEER</sequence>
<keyword evidence="3" id="KW-1185">Reference proteome</keyword>
<dbReference type="Proteomes" id="UP001589783">
    <property type="component" value="Unassembled WGS sequence"/>
</dbReference>